<dbReference type="PANTHER" id="PTHR43540">
    <property type="entry name" value="PEROXYUREIDOACRYLATE/UREIDOACRYLATE AMIDOHYDROLASE-RELATED"/>
    <property type="match status" value="1"/>
</dbReference>
<dbReference type="PRINTS" id="PR01398">
    <property type="entry name" value="ISCHRISMTASE"/>
</dbReference>
<dbReference type="Pfam" id="PF00857">
    <property type="entry name" value="Isochorismatase"/>
    <property type="match status" value="1"/>
</dbReference>
<dbReference type="InterPro" id="IPR016291">
    <property type="entry name" value="Isochorismatase"/>
</dbReference>
<dbReference type="Gene3D" id="3.40.50.850">
    <property type="entry name" value="Isochorismatase-like"/>
    <property type="match status" value="1"/>
</dbReference>
<dbReference type="InterPro" id="IPR000868">
    <property type="entry name" value="Isochorismatase-like_dom"/>
</dbReference>
<dbReference type="EMBL" id="AP035768">
    <property type="protein sequence ID" value="BFO16205.1"/>
    <property type="molecule type" value="Genomic_DNA"/>
</dbReference>
<reference evidence="3" key="2">
    <citation type="submission" date="2024-07" db="EMBL/GenBank/DDBJ databases">
        <title>Streptomyces haneummycinica sp. nov., a new antibiotic-producing actinobacterium isolated from marine sediment.</title>
        <authorList>
            <person name="Uemura M."/>
            <person name="Hamada M."/>
            <person name="Hirano S."/>
            <person name="Kobayashi K."/>
            <person name="Ohshiro T."/>
            <person name="Kobayashi T."/>
            <person name="Terahara T."/>
        </authorList>
    </citation>
    <scope>NUCLEOTIDE SEQUENCE</scope>
    <source>
        <strain evidence="3">KM77-8</strain>
    </source>
</reference>
<gene>
    <name evidence="3" type="primary">phzD</name>
    <name evidence="3" type="ORF">SHKM778_25930</name>
</gene>
<accession>A0AAT9HFJ4</accession>
<organism evidence="3">
    <name type="scientific">Streptomyces haneummycinicus</name>
    <dbReference type="NCBI Taxonomy" id="3074435"/>
    <lineage>
        <taxon>Bacteria</taxon>
        <taxon>Bacillati</taxon>
        <taxon>Actinomycetota</taxon>
        <taxon>Actinomycetes</taxon>
        <taxon>Kitasatosporales</taxon>
        <taxon>Streptomycetaceae</taxon>
        <taxon>Streptomyces</taxon>
    </lineage>
</organism>
<protein>
    <submittedName>
        <fullName evidence="3">Phenazine biosynthesis protein PhzD</fullName>
    </submittedName>
</protein>
<name>A0AAT9HFJ4_9ACTN</name>
<reference evidence="3" key="1">
    <citation type="submission" date="2024-06" db="EMBL/GenBank/DDBJ databases">
        <authorList>
            <consortium name="consrtm"/>
            <person name="Uemura M."/>
            <person name="Terahara T."/>
        </authorList>
    </citation>
    <scope>NUCLEOTIDE SEQUENCE</scope>
    <source>
        <strain evidence="3">KM77-8</strain>
    </source>
</reference>
<proteinExistence type="predicted"/>
<sequence length="228" mass="24204">MTQAAVPEIVPHAMPTAAELPRNTAGWVLDPDRAVLLVHDMQRFFVEKLPAFRSPRTELVRHTVALREAAVRAGVPVLYTAQPGGMSSAERGLLADFWGPGMSAAPEDRAVVDELVPDEGDTVLTKWRASAYHGGELLRLLRASGRDQMVLCGIYAHVGVLLTASDGFAHGVQTFVAGDATADFSRGHHRLALSYMAARCAMVLPTGGLVAALDGSRVADAEPAGARS</sequence>
<dbReference type="PANTHER" id="PTHR43540:SF3">
    <property type="entry name" value="ENTEROBACTIN SYNTHASE COMPONENT B"/>
    <property type="match status" value="1"/>
</dbReference>
<evidence type="ECO:0000256" key="1">
    <source>
        <dbReference type="ARBA" id="ARBA00022801"/>
    </source>
</evidence>
<dbReference type="InterPro" id="IPR050272">
    <property type="entry name" value="Isochorismatase-like_hydrls"/>
</dbReference>
<feature type="domain" description="Isochorismatase-like" evidence="2">
    <location>
        <begin position="35"/>
        <end position="205"/>
    </location>
</feature>
<evidence type="ECO:0000313" key="3">
    <source>
        <dbReference type="EMBL" id="BFO16205.1"/>
    </source>
</evidence>
<dbReference type="InterPro" id="IPR036380">
    <property type="entry name" value="Isochorismatase-like_sf"/>
</dbReference>
<keyword evidence="1" id="KW-0378">Hydrolase</keyword>
<evidence type="ECO:0000259" key="2">
    <source>
        <dbReference type="Pfam" id="PF00857"/>
    </source>
</evidence>
<dbReference type="GO" id="GO:0008908">
    <property type="term" value="F:isochorismatase activity"/>
    <property type="evidence" value="ECO:0007669"/>
    <property type="project" value="InterPro"/>
</dbReference>
<dbReference type="AlphaFoldDB" id="A0AAT9HFJ4"/>
<dbReference type="SUPFAM" id="SSF52499">
    <property type="entry name" value="Isochorismatase-like hydrolases"/>
    <property type="match status" value="1"/>
</dbReference>